<accession>A0A935MIH0</accession>
<dbReference type="SUPFAM" id="SSF47090">
    <property type="entry name" value="PGBD-like"/>
    <property type="match status" value="4"/>
</dbReference>
<feature type="domain" description="Peptidoglycan binding-like" evidence="1">
    <location>
        <begin position="99"/>
        <end position="137"/>
    </location>
</feature>
<evidence type="ECO:0000313" key="2">
    <source>
        <dbReference type="EMBL" id="MBK7274182.1"/>
    </source>
</evidence>
<dbReference type="Proteomes" id="UP000726105">
    <property type="component" value="Unassembled WGS sequence"/>
</dbReference>
<organism evidence="2 3">
    <name type="scientific">Candidatus Phosphoribacter hodrii</name>
    <dbReference type="NCBI Taxonomy" id="2953743"/>
    <lineage>
        <taxon>Bacteria</taxon>
        <taxon>Bacillati</taxon>
        <taxon>Actinomycetota</taxon>
        <taxon>Actinomycetes</taxon>
        <taxon>Micrococcales</taxon>
        <taxon>Dermatophilaceae</taxon>
        <taxon>Candidatus Phosphoribacter</taxon>
    </lineage>
</organism>
<comment type="caution">
    <text evidence="2">The sequence shown here is derived from an EMBL/GenBank/DDBJ whole genome shotgun (WGS) entry which is preliminary data.</text>
</comment>
<evidence type="ECO:0000259" key="1">
    <source>
        <dbReference type="Pfam" id="PF01471"/>
    </source>
</evidence>
<feature type="domain" description="Peptidoglycan binding-like" evidence="1">
    <location>
        <begin position="161"/>
        <end position="195"/>
    </location>
</feature>
<feature type="domain" description="Peptidoglycan binding-like" evidence="1">
    <location>
        <begin position="19"/>
        <end position="70"/>
    </location>
</feature>
<gene>
    <name evidence="2" type="ORF">IPI13_13780</name>
</gene>
<dbReference type="EMBL" id="JADJIB010000005">
    <property type="protein sequence ID" value="MBK7274182.1"/>
    <property type="molecule type" value="Genomic_DNA"/>
</dbReference>
<dbReference type="Pfam" id="PF01471">
    <property type="entry name" value="PG_binding_1"/>
    <property type="match status" value="4"/>
</dbReference>
<evidence type="ECO:0000313" key="3">
    <source>
        <dbReference type="Proteomes" id="UP000726105"/>
    </source>
</evidence>
<feature type="domain" description="Peptidoglycan binding-like" evidence="1">
    <location>
        <begin position="224"/>
        <end position="274"/>
    </location>
</feature>
<sequence length="280" mass="30097">MNVEPWSDVHEGDDLLVIVRGLQYLLRGHGHVIVADGLFGPATRAAVTAFQGAHGIPASGVVDLPTWLALVRTTRLGSSGEFVKAVQSFQLPRWVDDDPLAVDGNFGPLTEERVRWFQKSWGLSQDGAAGRETWSFLQALRPGVDLWPLVKPGSTQATNHRVLAIQHLLRHHGASIVADGSYGPATGEAVRQWQLTQRATYISTTAGQLDWPGLIVAAHLGDHGEHVKAIQTLLSGLVVDGHFGPLTDAAVRGLQGVFLPPADGIVGPDTWHALVVPLFD</sequence>
<name>A0A935MIH0_9MICO</name>
<dbReference type="InterPro" id="IPR002477">
    <property type="entry name" value="Peptidoglycan-bd-like"/>
</dbReference>
<dbReference type="AlphaFoldDB" id="A0A935MIH0"/>
<dbReference type="InterPro" id="IPR036366">
    <property type="entry name" value="PGBDSf"/>
</dbReference>
<protein>
    <submittedName>
        <fullName evidence="2">Peptidoglycan-binding protein</fullName>
    </submittedName>
</protein>
<reference evidence="2 3" key="1">
    <citation type="submission" date="2020-10" db="EMBL/GenBank/DDBJ databases">
        <title>Connecting structure to function with the recovery of over 1000 high-quality activated sludge metagenome-assembled genomes encoding full-length rRNA genes using long-read sequencing.</title>
        <authorList>
            <person name="Singleton C.M."/>
            <person name="Petriglieri F."/>
            <person name="Kristensen J.M."/>
            <person name="Kirkegaard R.H."/>
            <person name="Michaelsen T.Y."/>
            <person name="Andersen M.H."/>
            <person name="Karst S.M."/>
            <person name="Dueholm M.S."/>
            <person name="Nielsen P.H."/>
            <person name="Albertsen M."/>
        </authorList>
    </citation>
    <scope>NUCLEOTIDE SEQUENCE [LARGE SCALE GENOMIC DNA]</scope>
    <source>
        <strain evidence="2">Ega_18-Q3-R5-49_MAXAC.001</strain>
    </source>
</reference>
<dbReference type="InterPro" id="IPR036365">
    <property type="entry name" value="PGBD-like_sf"/>
</dbReference>
<proteinExistence type="predicted"/>
<dbReference type="Gene3D" id="1.10.101.10">
    <property type="entry name" value="PGBD-like superfamily/PGBD"/>
    <property type="match status" value="4"/>
</dbReference>